<reference evidence="2 3" key="1">
    <citation type="journal article" date="2018" name="Int. J. Syst. Evol. Microbiol.">
        <title>Zhouia spongiae sp. nov., isolated from a marine sponge.</title>
        <authorList>
            <person name="Zhuang L."/>
            <person name="Lin B."/>
            <person name="Qin F."/>
            <person name="Luo L."/>
        </authorList>
    </citation>
    <scope>NUCLEOTIDE SEQUENCE [LARGE SCALE GENOMIC DNA]</scope>
    <source>
        <strain evidence="2 3">HN-Y44</strain>
    </source>
</reference>
<evidence type="ECO:0000313" key="2">
    <source>
        <dbReference type="EMBL" id="UNZ00137.1"/>
    </source>
</evidence>
<organism evidence="2 3">
    <name type="scientific">Zhouia spongiae</name>
    <dbReference type="NCBI Taxonomy" id="2202721"/>
    <lineage>
        <taxon>Bacteria</taxon>
        <taxon>Pseudomonadati</taxon>
        <taxon>Bacteroidota</taxon>
        <taxon>Flavobacteriia</taxon>
        <taxon>Flavobacteriales</taxon>
        <taxon>Flavobacteriaceae</taxon>
        <taxon>Zhouia</taxon>
    </lineage>
</organism>
<dbReference type="Proteomes" id="UP000829476">
    <property type="component" value="Chromosome"/>
</dbReference>
<evidence type="ECO:0000313" key="3">
    <source>
        <dbReference type="Proteomes" id="UP000829476"/>
    </source>
</evidence>
<keyword evidence="1" id="KW-1133">Transmembrane helix</keyword>
<dbReference type="EMBL" id="CP094326">
    <property type="protein sequence ID" value="UNZ00137.1"/>
    <property type="molecule type" value="Genomic_DNA"/>
</dbReference>
<keyword evidence="1" id="KW-0472">Membrane</keyword>
<accession>A0ABY3YR04</accession>
<feature type="transmembrane region" description="Helical" evidence="1">
    <location>
        <begin position="7"/>
        <end position="28"/>
    </location>
</feature>
<sequence>MFSKTNLLATVIATVVFFFLGYAVWGFALAGYFEEHATNNIMREMPNMGTLALSNLIMSFAMSTLYGKWGSGNYSASSGFSFGAWIGIFVGFGLGLLWYSTSDLMDMTGTITEAVVDILFYGIIGAVIGLVYQKTS</sequence>
<keyword evidence="3" id="KW-1185">Reference proteome</keyword>
<feature type="transmembrane region" description="Helical" evidence="1">
    <location>
        <begin position="111"/>
        <end position="132"/>
    </location>
</feature>
<protein>
    <recommendedName>
        <fullName evidence="4">DUF1761 domain-containing protein</fullName>
    </recommendedName>
</protein>
<dbReference type="RefSeq" id="WP_242938504.1">
    <property type="nucleotide sequence ID" value="NZ_CP094326.1"/>
</dbReference>
<gene>
    <name evidence="2" type="ORF">MQE36_07275</name>
</gene>
<evidence type="ECO:0000256" key="1">
    <source>
        <dbReference type="SAM" id="Phobius"/>
    </source>
</evidence>
<keyword evidence="1" id="KW-0812">Transmembrane</keyword>
<name>A0ABY3YR04_9FLAO</name>
<feature type="transmembrane region" description="Helical" evidence="1">
    <location>
        <begin position="79"/>
        <end position="99"/>
    </location>
</feature>
<proteinExistence type="predicted"/>
<feature type="transmembrane region" description="Helical" evidence="1">
    <location>
        <begin position="48"/>
        <end position="67"/>
    </location>
</feature>
<evidence type="ECO:0008006" key="4">
    <source>
        <dbReference type="Google" id="ProtNLM"/>
    </source>
</evidence>